<accession>K6W966</accession>
<protein>
    <submittedName>
        <fullName evidence="1">Uncharacterized protein</fullName>
    </submittedName>
</protein>
<dbReference type="STRING" id="1184609.KILIM_026_00110"/>
<evidence type="ECO:0000313" key="2">
    <source>
        <dbReference type="Proteomes" id="UP000008366"/>
    </source>
</evidence>
<dbReference type="RefSeq" id="WP_006592272.1">
    <property type="nucleotide sequence ID" value="NZ_BAHD01000026.1"/>
</dbReference>
<gene>
    <name evidence="1" type="ORF">KILIM_026_00110</name>
</gene>
<evidence type="ECO:0000313" key="1">
    <source>
        <dbReference type="EMBL" id="GAB95740.1"/>
    </source>
</evidence>
<dbReference type="EMBL" id="BAHD01000026">
    <property type="protein sequence ID" value="GAB95740.1"/>
    <property type="molecule type" value="Genomic_DNA"/>
</dbReference>
<name>K6W966_9MICO</name>
<organism evidence="1 2">
    <name type="scientific">Kineosphaera limosa NBRC 100340</name>
    <dbReference type="NCBI Taxonomy" id="1184609"/>
    <lineage>
        <taxon>Bacteria</taxon>
        <taxon>Bacillati</taxon>
        <taxon>Actinomycetota</taxon>
        <taxon>Actinomycetes</taxon>
        <taxon>Micrococcales</taxon>
        <taxon>Dermatophilaceae</taxon>
        <taxon>Kineosphaera</taxon>
    </lineage>
</organism>
<keyword evidence="2" id="KW-1185">Reference proteome</keyword>
<proteinExistence type="predicted"/>
<sequence length="228" mass="24510">MSAEEVRELLIDELNPMAGACAVMIAHLIDAPDEPPATREDLLAMVTAAMESGRAPIGPLEYAEEEIDYGLRTNVPVASITTSADGQVSLRLALALSGNTCIGVGGNRYGYQPHLGGRVSPWTVLLPDVEAGLAELVVYIDERAKLMGYHGRVRATLELISAEPVHPGTIHGDSGRVVVGEPIEAFEPLTFEYSIDMPAQSLQSLVYEVATQVARRFGADEPQFLTRP</sequence>
<dbReference type="AlphaFoldDB" id="K6W966"/>
<dbReference type="OrthoDB" id="9840623at2"/>
<comment type="caution">
    <text evidence="1">The sequence shown here is derived from an EMBL/GenBank/DDBJ whole genome shotgun (WGS) entry which is preliminary data.</text>
</comment>
<dbReference type="Proteomes" id="UP000008366">
    <property type="component" value="Unassembled WGS sequence"/>
</dbReference>
<reference evidence="1 2" key="1">
    <citation type="submission" date="2012-08" db="EMBL/GenBank/DDBJ databases">
        <title>Whole genome shotgun sequence of Kineosphaera limosa NBRC 100340.</title>
        <authorList>
            <person name="Yoshida I."/>
            <person name="Isaki S."/>
            <person name="Hosoyama A."/>
            <person name="Tsuchikane K."/>
            <person name="Katsumata H."/>
            <person name="Ando Y."/>
            <person name="Ohji S."/>
            <person name="Hamada M."/>
            <person name="Tamura T."/>
            <person name="Yamazoe A."/>
            <person name="Yamazaki S."/>
            <person name="Fujita N."/>
        </authorList>
    </citation>
    <scope>NUCLEOTIDE SEQUENCE [LARGE SCALE GENOMIC DNA]</scope>
    <source>
        <strain evidence="1 2">NBRC 100340</strain>
    </source>
</reference>